<dbReference type="GO" id="GO:0005634">
    <property type="term" value="C:nucleus"/>
    <property type="evidence" value="ECO:0007669"/>
    <property type="project" value="UniProtKB-SubCell"/>
</dbReference>
<keyword evidence="2" id="KW-0805">Transcription regulation</keyword>
<dbReference type="EMBL" id="NCKV01000577">
    <property type="protein sequence ID" value="RWS30257.1"/>
    <property type="molecule type" value="Genomic_DNA"/>
</dbReference>
<dbReference type="InterPro" id="IPR018122">
    <property type="entry name" value="TF_fork_head_CS_1"/>
</dbReference>
<dbReference type="PROSITE" id="PS50039">
    <property type="entry name" value="FORK_HEAD_3"/>
    <property type="match status" value="1"/>
</dbReference>
<dbReference type="CDD" id="cd20023">
    <property type="entry name" value="FH_FOXJ1"/>
    <property type="match status" value="1"/>
</dbReference>
<dbReference type="GO" id="GO:0030030">
    <property type="term" value="P:cell projection organization"/>
    <property type="evidence" value="ECO:0007669"/>
    <property type="project" value="UniProtKB-KW"/>
</dbReference>
<keyword evidence="3 8" id="KW-0238">DNA-binding</keyword>
<evidence type="ECO:0000256" key="1">
    <source>
        <dbReference type="ARBA" id="ARBA00022794"/>
    </source>
</evidence>
<evidence type="ECO:0000259" key="10">
    <source>
        <dbReference type="PROSITE" id="PS50039"/>
    </source>
</evidence>
<evidence type="ECO:0000313" key="11">
    <source>
        <dbReference type="EMBL" id="RWS30257.1"/>
    </source>
</evidence>
<organism evidence="11 12">
    <name type="scientific">Leptotrombidium deliense</name>
    <dbReference type="NCBI Taxonomy" id="299467"/>
    <lineage>
        <taxon>Eukaryota</taxon>
        <taxon>Metazoa</taxon>
        <taxon>Ecdysozoa</taxon>
        <taxon>Arthropoda</taxon>
        <taxon>Chelicerata</taxon>
        <taxon>Arachnida</taxon>
        <taxon>Acari</taxon>
        <taxon>Acariformes</taxon>
        <taxon>Trombidiformes</taxon>
        <taxon>Prostigmata</taxon>
        <taxon>Anystina</taxon>
        <taxon>Parasitengona</taxon>
        <taxon>Trombiculoidea</taxon>
        <taxon>Trombiculidae</taxon>
        <taxon>Leptotrombidium</taxon>
    </lineage>
</organism>
<proteinExistence type="inferred from homology"/>
<feature type="domain" description="Fork-head" evidence="10">
    <location>
        <begin position="160"/>
        <end position="272"/>
    </location>
</feature>
<dbReference type="PRINTS" id="PR00053">
    <property type="entry name" value="FORKHEAD"/>
</dbReference>
<dbReference type="GO" id="GO:0000981">
    <property type="term" value="F:DNA-binding transcription factor activity, RNA polymerase II-specific"/>
    <property type="evidence" value="ECO:0007669"/>
    <property type="project" value="TreeGrafter"/>
</dbReference>
<feature type="compositionally biased region" description="Low complexity" evidence="9">
    <location>
        <begin position="129"/>
        <end position="145"/>
    </location>
</feature>
<gene>
    <name evidence="11" type="ORF">B4U80_06218</name>
</gene>
<dbReference type="PROSITE" id="PS00657">
    <property type="entry name" value="FORK_HEAD_1"/>
    <property type="match status" value="1"/>
</dbReference>
<dbReference type="Pfam" id="PF00250">
    <property type="entry name" value="Forkhead"/>
    <property type="match status" value="2"/>
</dbReference>
<dbReference type="InterPro" id="IPR047513">
    <property type="entry name" value="FOXJ1"/>
</dbReference>
<dbReference type="GO" id="GO:0000978">
    <property type="term" value="F:RNA polymerase II cis-regulatory region sequence-specific DNA binding"/>
    <property type="evidence" value="ECO:0007669"/>
    <property type="project" value="TreeGrafter"/>
</dbReference>
<protein>
    <submittedName>
        <fullName evidence="11">Forkhead domain-containing protein-like protein</fullName>
    </submittedName>
</protein>
<dbReference type="InterPro" id="IPR001766">
    <property type="entry name" value="Fork_head_dom"/>
</dbReference>
<evidence type="ECO:0000256" key="7">
    <source>
        <dbReference type="ARBA" id="ARBA00034770"/>
    </source>
</evidence>
<comment type="subcellular location">
    <subcellularLocation>
        <location evidence="8">Nucleus</location>
    </subcellularLocation>
</comment>
<dbReference type="InterPro" id="IPR036388">
    <property type="entry name" value="WH-like_DNA-bd_sf"/>
</dbReference>
<keyword evidence="6 8" id="KW-0539">Nucleus</keyword>
<dbReference type="SUPFAM" id="SSF46785">
    <property type="entry name" value="Winged helix' DNA-binding domain"/>
    <property type="match status" value="1"/>
</dbReference>
<dbReference type="Gene3D" id="1.10.10.10">
    <property type="entry name" value="Winged helix-like DNA-binding domain superfamily/Winged helix DNA-binding domain"/>
    <property type="match status" value="1"/>
</dbReference>
<evidence type="ECO:0000256" key="9">
    <source>
        <dbReference type="SAM" id="MobiDB-lite"/>
    </source>
</evidence>
<dbReference type="OrthoDB" id="6515483at2759"/>
<sequence>MYRLVFEFTSSREMKLQQSLQSPVDTSEAVNTFSNGTSPNVDDGLTSLTWLQNLNMCMTRLGAPTPPTPPASPICSSSLVHSHQLSNNKSVLSHFCDTNSTSPSMITNHSSSNNTHIYREKTRSMNGQSSATSNSSSSSSKKSISQVEDPIDYKTNGLIKPPYSYATLICMAMKANKNKMTLSAIYKWIRENFLYYRNADPSWQISIENFGSTIGSNNKHIFQNSIRHNLSLNKCFIKIPRTKDEPGKGGFWRLDPVYAETLVDGVFKKRRPTQRTASNGVSNGVRRKV</sequence>
<evidence type="ECO:0000256" key="8">
    <source>
        <dbReference type="PROSITE-ProRule" id="PRU00089"/>
    </source>
</evidence>
<evidence type="ECO:0000256" key="3">
    <source>
        <dbReference type="ARBA" id="ARBA00023125"/>
    </source>
</evidence>
<dbReference type="STRING" id="299467.A0A443SRX2"/>
<accession>A0A443SRX2</accession>
<name>A0A443SRX2_9ACAR</name>
<evidence type="ECO:0000256" key="4">
    <source>
        <dbReference type="ARBA" id="ARBA00023159"/>
    </source>
</evidence>
<comment type="caution">
    <text evidence="11">The sequence shown here is derived from an EMBL/GenBank/DDBJ whole genome shotgun (WGS) entry which is preliminary data.</text>
</comment>
<dbReference type="Proteomes" id="UP000288716">
    <property type="component" value="Unassembled WGS sequence"/>
</dbReference>
<dbReference type="PANTHER" id="PTHR46805">
    <property type="entry name" value="FORKHEAD BOX PROTEIN J1"/>
    <property type="match status" value="1"/>
</dbReference>
<evidence type="ECO:0000256" key="6">
    <source>
        <dbReference type="ARBA" id="ARBA00023242"/>
    </source>
</evidence>
<dbReference type="PANTHER" id="PTHR46805:SF1">
    <property type="entry name" value="FORKHEAD BOX PROTEIN J1"/>
    <property type="match status" value="1"/>
</dbReference>
<evidence type="ECO:0000256" key="2">
    <source>
        <dbReference type="ARBA" id="ARBA00023015"/>
    </source>
</evidence>
<comment type="similarity">
    <text evidence="7">Belongs to the FOXJ1 family.</text>
</comment>
<reference evidence="11 12" key="1">
    <citation type="journal article" date="2018" name="Gigascience">
        <title>Genomes of trombidid mites reveal novel predicted allergens and laterally-transferred genes associated with secondary metabolism.</title>
        <authorList>
            <person name="Dong X."/>
            <person name="Chaisiri K."/>
            <person name="Xia D."/>
            <person name="Armstrong S.D."/>
            <person name="Fang Y."/>
            <person name="Donnelly M.J."/>
            <person name="Kadowaki T."/>
            <person name="McGarry J.W."/>
            <person name="Darby A.C."/>
            <person name="Makepeace B.L."/>
        </authorList>
    </citation>
    <scope>NUCLEOTIDE SEQUENCE [LARGE SCALE GENOMIC DNA]</scope>
    <source>
        <strain evidence="11">UoL-UT</strain>
    </source>
</reference>
<dbReference type="SMART" id="SM00339">
    <property type="entry name" value="FH"/>
    <property type="match status" value="1"/>
</dbReference>
<dbReference type="VEuPathDB" id="VectorBase:LDEU001781"/>
<keyword evidence="4" id="KW-0010">Activator</keyword>
<evidence type="ECO:0000313" key="12">
    <source>
        <dbReference type="Proteomes" id="UP000288716"/>
    </source>
</evidence>
<feature type="region of interest" description="Disordered" evidence="9">
    <location>
        <begin position="122"/>
        <end position="147"/>
    </location>
</feature>
<evidence type="ECO:0000256" key="5">
    <source>
        <dbReference type="ARBA" id="ARBA00023163"/>
    </source>
</evidence>
<keyword evidence="12" id="KW-1185">Reference proteome</keyword>
<dbReference type="InterPro" id="IPR036390">
    <property type="entry name" value="WH_DNA-bd_sf"/>
</dbReference>
<dbReference type="InterPro" id="IPR047512">
    <property type="entry name" value="FH_FOXJ1"/>
</dbReference>
<keyword evidence="1" id="KW-0970">Cilium biogenesis/degradation</keyword>
<keyword evidence="5" id="KW-0804">Transcription</keyword>
<feature type="DNA-binding region" description="Fork-head" evidence="8">
    <location>
        <begin position="160"/>
        <end position="272"/>
    </location>
</feature>
<dbReference type="AlphaFoldDB" id="A0A443SRX2"/>
<feature type="non-terminal residue" evidence="11">
    <location>
        <position position="289"/>
    </location>
</feature>